<protein>
    <submittedName>
        <fullName evidence="1">Hydroxymyristoyl-ACP dehydratase</fullName>
    </submittedName>
</protein>
<reference evidence="1" key="2">
    <citation type="journal article" date="2021" name="PeerJ">
        <title>Extensive microbial diversity within the chicken gut microbiome revealed by metagenomics and culture.</title>
        <authorList>
            <person name="Gilroy R."/>
            <person name="Ravi A."/>
            <person name="Getino M."/>
            <person name="Pursley I."/>
            <person name="Horton D.L."/>
            <person name="Alikhan N.F."/>
            <person name="Baker D."/>
            <person name="Gharbi K."/>
            <person name="Hall N."/>
            <person name="Watson M."/>
            <person name="Adriaenssens E.M."/>
            <person name="Foster-Nyarko E."/>
            <person name="Jarju S."/>
            <person name="Secka A."/>
            <person name="Antonio M."/>
            <person name="Oren A."/>
            <person name="Chaudhuri R.R."/>
            <person name="La Ragione R."/>
            <person name="Hildebrand F."/>
            <person name="Pallen M.J."/>
        </authorList>
    </citation>
    <scope>NUCLEOTIDE SEQUENCE</scope>
    <source>
        <strain evidence="1">B1-3475</strain>
    </source>
</reference>
<comment type="caution">
    <text evidence="1">The sequence shown here is derived from an EMBL/GenBank/DDBJ whole genome shotgun (WGS) entry which is preliminary data.</text>
</comment>
<reference evidence="1" key="1">
    <citation type="submission" date="2020-10" db="EMBL/GenBank/DDBJ databases">
        <authorList>
            <person name="Gilroy R."/>
        </authorList>
    </citation>
    <scope>NUCLEOTIDE SEQUENCE</scope>
    <source>
        <strain evidence="1">B1-3475</strain>
    </source>
</reference>
<dbReference type="Proteomes" id="UP000823617">
    <property type="component" value="Unassembled WGS sequence"/>
</dbReference>
<organism evidence="1 2">
    <name type="scientific">Candidatus Cryptobacteroides intestinigallinarum</name>
    <dbReference type="NCBI Taxonomy" id="2840767"/>
    <lineage>
        <taxon>Bacteria</taxon>
        <taxon>Pseudomonadati</taxon>
        <taxon>Bacteroidota</taxon>
        <taxon>Bacteroidia</taxon>
        <taxon>Bacteroidales</taxon>
        <taxon>Candidatus Cryptobacteroides</taxon>
    </lineage>
</organism>
<dbReference type="AlphaFoldDB" id="A0A9D9HM39"/>
<evidence type="ECO:0000313" key="1">
    <source>
        <dbReference type="EMBL" id="MBO8456374.1"/>
    </source>
</evidence>
<name>A0A9D9HM39_9BACT</name>
<accession>A0A9D9HM39</accession>
<sequence length="151" mass="16034">MNASVENITGTDVLSLIPQRPPMAMVDAFRGIDVDGLSWTGLTVRADNVFVLGGVFIAPGVIEHMAQSAAARAGYLCMKEGRAVPVGFIASIENMTFSCCLPHEGDTLETSVEVVADIFNMSLVHAVCRAGGNIVAEGNMKIYTQDETQKA</sequence>
<dbReference type="Pfam" id="PF22817">
    <property type="entry name" value="ApeP-like"/>
    <property type="match status" value="1"/>
</dbReference>
<dbReference type="Gene3D" id="3.10.129.10">
    <property type="entry name" value="Hotdog Thioesterase"/>
    <property type="match status" value="1"/>
</dbReference>
<dbReference type="InterPro" id="IPR016776">
    <property type="entry name" value="ApeP-like_dehydratase"/>
</dbReference>
<dbReference type="InterPro" id="IPR029069">
    <property type="entry name" value="HotDog_dom_sf"/>
</dbReference>
<gene>
    <name evidence="1" type="ORF">IAC08_08265</name>
</gene>
<dbReference type="SUPFAM" id="SSF54637">
    <property type="entry name" value="Thioesterase/thiol ester dehydrase-isomerase"/>
    <property type="match status" value="1"/>
</dbReference>
<dbReference type="EMBL" id="JADIMK010000086">
    <property type="protein sequence ID" value="MBO8456374.1"/>
    <property type="molecule type" value="Genomic_DNA"/>
</dbReference>
<evidence type="ECO:0000313" key="2">
    <source>
        <dbReference type="Proteomes" id="UP000823617"/>
    </source>
</evidence>
<proteinExistence type="predicted"/>